<proteinExistence type="predicted"/>
<dbReference type="PANTHER" id="PTHR47566:SF1">
    <property type="entry name" value="PROTEIN NUD1"/>
    <property type="match status" value="1"/>
</dbReference>
<feature type="region of interest" description="Disordered" evidence="3">
    <location>
        <begin position="836"/>
        <end position="875"/>
    </location>
</feature>
<feature type="compositionally biased region" description="Polar residues" evidence="3">
    <location>
        <begin position="933"/>
        <end position="943"/>
    </location>
</feature>
<name>A0ABZ1CRY4_9TREE</name>
<organism evidence="4 5">
    <name type="scientific">Kwoniella shivajii</name>
    <dbReference type="NCBI Taxonomy" id="564305"/>
    <lineage>
        <taxon>Eukaryota</taxon>
        <taxon>Fungi</taxon>
        <taxon>Dikarya</taxon>
        <taxon>Basidiomycota</taxon>
        <taxon>Agaricomycotina</taxon>
        <taxon>Tremellomycetes</taxon>
        <taxon>Tremellales</taxon>
        <taxon>Cryptococcaceae</taxon>
        <taxon>Kwoniella</taxon>
    </lineage>
</organism>
<evidence type="ECO:0000256" key="2">
    <source>
        <dbReference type="ARBA" id="ARBA00022737"/>
    </source>
</evidence>
<evidence type="ECO:0000256" key="1">
    <source>
        <dbReference type="ARBA" id="ARBA00022614"/>
    </source>
</evidence>
<feature type="compositionally biased region" description="Basic and acidic residues" evidence="3">
    <location>
        <begin position="247"/>
        <end position="268"/>
    </location>
</feature>
<evidence type="ECO:0000313" key="5">
    <source>
        <dbReference type="Proteomes" id="UP001329825"/>
    </source>
</evidence>
<feature type="compositionally biased region" description="Polar residues" evidence="3">
    <location>
        <begin position="361"/>
        <end position="374"/>
    </location>
</feature>
<accession>A0ABZ1CRY4</accession>
<feature type="compositionally biased region" description="Polar residues" evidence="3">
    <location>
        <begin position="582"/>
        <end position="592"/>
    </location>
</feature>
<dbReference type="SMART" id="SM00369">
    <property type="entry name" value="LRR_TYP"/>
    <property type="match status" value="5"/>
</dbReference>
<feature type="compositionally biased region" description="Low complexity" evidence="3">
    <location>
        <begin position="375"/>
        <end position="387"/>
    </location>
</feature>
<dbReference type="SUPFAM" id="SSF52058">
    <property type="entry name" value="L domain-like"/>
    <property type="match status" value="1"/>
</dbReference>
<feature type="region of interest" description="Disordered" evidence="3">
    <location>
        <begin position="1004"/>
        <end position="1059"/>
    </location>
</feature>
<feature type="compositionally biased region" description="Low complexity" evidence="3">
    <location>
        <begin position="502"/>
        <end position="517"/>
    </location>
</feature>
<reference evidence="4 5" key="1">
    <citation type="submission" date="2024-01" db="EMBL/GenBank/DDBJ databases">
        <title>Comparative genomics of Cryptococcus and Kwoniella reveals pathogenesis evolution and contrasting modes of karyotype evolution via chromosome fusion or intercentromeric recombination.</title>
        <authorList>
            <person name="Coelho M.A."/>
            <person name="David-Palma M."/>
            <person name="Shea T."/>
            <person name="Bowers K."/>
            <person name="McGinley-Smith S."/>
            <person name="Mohammad A.W."/>
            <person name="Gnirke A."/>
            <person name="Yurkov A.M."/>
            <person name="Nowrousian M."/>
            <person name="Sun S."/>
            <person name="Cuomo C.A."/>
            <person name="Heitman J."/>
        </authorList>
    </citation>
    <scope>NUCLEOTIDE SEQUENCE [LARGE SCALE GENOMIC DNA]</scope>
    <source>
        <strain evidence="4">CBS 11374</strain>
    </source>
</reference>
<feature type="compositionally biased region" description="Low complexity" evidence="3">
    <location>
        <begin position="105"/>
        <end position="114"/>
    </location>
</feature>
<feature type="compositionally biased region" description="Pro residues" evidence="3">
    <location>
        <begin position="166"/>
        <end position="182"/>
    </location>
</feature>
<dbReference type="Pfam" id="PF13855">
    <property type="entry name" value="LRR_8"/>
    <property type="match status" value="1"/>
</dbReference>
<feature type="compositionally biased region" description="Basic and acidic residues" evidence="3">
    <location>
        <begin position="490"/>
        <end position="500"/>
    </location>
</feature>
<feature type="compositionally biased region" description="Basic and acidic residues" evidence="3">
    <location>
        <begin position="639"/>
        <end position="649"/>
    </location>
</feature>
<keyword evidence="2" id="KW-0677">Repeat</keyword>
<feature type="compositionally biased region" description="Polar residues" evidence="3">
    <location>
        <begin position="678"/>
        <end position="688"/>
    </location>
</feature>
<feature type="compositionally biased region" description="Polar residues" evidence="3">
    <location>
        <begin position="183"/>
        <end position="203"/>
    </location>
</feature>
<feature type="compositionally biased region" description="Low complexity" evidence="3">
    <location>
        <begin position="705"/>
        <end position="718"/>
    </location>
</feature>
<feature type="compositionally biased region" description="Low complexity" evidence="3">
    <location>
        <begin position="57"/>
        <end position="73"/>
    </location>
</feature>
<dbReference type="EMBL" id="CP141881">
    <property type="protein sequence ID" value="WRT64124.1"/>
    <property type="molecule type" value="Genomic_DNA"/>
</dbReference>
<sequence length="1541" mass="167532">MVLPTPGWHTDELAEEWPESSPSPPAAPVDLPPIPQATTNMDSVRAKRGSLRMLGQASARPLPPSRSASVSSAGTQPGRMNSGHKEIGKGYLTRSTSYNENGLLSPPSSRSSSSTGQEDVQGGVGTCVVKEGVEDNRGQHLARNPMGPKGGKDIFGALPLERMFDPPSPPTAVSNIPPPQPTPLESITESPSPIFTPTPASQMHTRKASHPYAPANPSRLSKSVTPSSNDSFTTVSSAAGSLPQSHVVDRDAFGEEADSLIHDETILRDEEDDSALPGDGDFYTAPQGEDATSKQARLGELSLRSGEVETDMSPFNRRVSGDYPFTFNAPRHPSESISPERYESERSIFAPENHANGEGPSHSTLNNRTKSEQTQSSSRGVSNQSSNPGLRLFRSTYDTYTREHLSALVDSIAIEPSPSPPTMPSARGLNEWSPAADNSASPSASGSRSTPSSGSLSSDARSSKRLRLSPPSPPKRVPGLRDWGAQGKAMMDKIRGRDTADETTTSASRSRTTASDAQDQQLDEGPTIDYAALPPTPPLDQPLSRLPIDRATHRSNPSTTSSAYLRAAEDIMARIKSRKVSESASGVESSPNAIGGRRILSESDENQMWEEGGDEYSKSRSKPKSKTGPSPRRMLRRLSASEEIKRVTEADSGSSDEQPLRTSLPRPRQQLEERRPTSRASTDNTMGESQLPAPFNADDLNRYMSTSTHATSTTVSTSFVKHRGPKAAAGPGHGLRMIRPDDIQGVVPDRIGKMRFDRAGMRWVREELGPVDEAGESRLGGSEESVDVFAGMESLPDEGTRNNQQIECIEQEISRFSLSSASSDNGDIIIHNANHTQIMDDDESGSESDLDEPTEVPQVRPSAPGPTDHTSPHRPIIYHASSAPAVMTPTPSAYAPRPIRSALRNVLTPGGAFKKRTGWSDEVTPAGTRGATPGSSGKRSVSFSDGKKSGKIVNLEVEIKATRWTTDASDLFNEDPSGHGNPEGSKSFLPSARTKRIQGILEDMEEISLEDETPSKPSRVTERPTSHNSSVHSSDSESTVPIRSFRAGRSFNRGHTPRNPGDATFLTECSFGVAHDKLVELITDVHPFEAHWEELKGINLKGKGADSVARLKEFLPALDEANLDDNTISYLSGIPSTVRNLHVAGNKLTSLTSVNHLRNLQYLDISRNQLDSVAQLQCLKHLRELKVDNNSVTDLSGIMDMDCLIKLSCANNQIESLDLSNAKWAKMETLNVASNKIRFVRDLHKLTSLASFNLDGNRLEHLAPTRPMMSIRVLRYSANDIDHFDLSSFPKIRTLYADGNKLSHLSRSDSSSSNGRLENLSLRNQRSTSLRLTAKDLENVKRLYLSGNSLSTDFFPSKPLYALVYLEAAACRLSNWPKDFAKKMPNLKVLNVNYNHLPNLDGVKGQKGLRKLTLVGGRLGSEDSNGKKVLEGLKGLTSLEEADFRMNPSTLSYYFPLMLPSASAQSALDPSKPVSAAPASTWTSYDARFRKNLPDEWYSQRLVYRGLVMHACPALNKLDGVGIEDGEKKKAGELIKAALRR</sequence>
<feature type="region of interest" description="Disordered" evidence="3">
    <location>
        <begin position="413"/>
        <end position="735"/>
    </location>
</feature>
<dbReference type="InterPro" id="IPR003591">
    <property type="entry name" value="Leu-rich_rpt_typical-subtyp"/>
</dbReference>
<feature type="compositionally biased region" description="Basic and acidic residues" evidence="3">
    <location>
        <begin position="332"/>
        <end position="346"/>
    </location>
</feature>
<dbReference type="Gene3D" id="3.80.10.10">
    <property type="entry name" value="Ribonuclease Inhibitor"/>
    <property type="match status" value="3"/>
</dbReference>
<feature type="compositionally biased region" description="Polar residues" evidence="3">
    <location>
        <begin position="554"/>
        <end position="563"/>
    </location>
</feature>
<feature type="compositionally biased region" description="Polar residues" evidence="3">
    <location>
        <begin position="218"/>
        <end position="244"/>
    </location>
</feature>
<evidence type="ECO:0000313" key="4">
    <source>
        <dbReference type="EMBL" id="WRT64124.1"/>
    </source>
</evidence>
<dbReference type="InterPro" id="IPR052574">
    <property type="entry name" value="CDIRP"/>
</dbReference>
<dbReference type="RefSeq" id="XP_062788864.1">
    <property type="nucleotide sequence ID" value="XM_062932813.1"/>
</dbReference>
<feature type="region of interest" description="Disordered" evidence="3">
    <location>
        <begin position="970"/>
        <end position="991"/>
    </location>
</feature>
<feature type="compositionally biased region" description="Polar residues" evidence="3">
    <location>
        <begin position="93"/>
        <end position="102"/>
    </location>
</feature>
<feature type="compositionally biased region" description="Polar residues" evidence="3">
    <location>
        <begin position="651"/>
        <end position="661"/>
    </location>
</feature>
<feature type="region of interest" description="Disordered" evidence="3">
    <location>
        <begin position="1"/>
        <end position="392"/>
    </location>
</feature>
<dbReference type="Proteomes" id="UP001329825">
    <property type="component" value="Chromosome 1"/>
</dbReference>
<feature type="region of interest" description="Disordered" evidence="3">
    <location>
        <begin position="910"/>
        <end position="946"/>
    </location>
</feature>
<dbReference type="PROSITE" id="PS51450">
    <property type="entry name" value="LRR"/>
    <property type="match status" value="2"/>
</dbReference>
<feature type="compositionally biased region" description="Low complexity" evidence="3">
    <location>
        <begin position="433"/>
        <end position="460"/>
    </location>
</feature>
<feature type="compositionally biased region" description="Acidic residues" evidence="3">
    <location>
        <begin position="602"/>
        <end position="614"/>
    </location>
</feature>
<keyword evidence="5" id="KW-1185">Reference proteome</keyword>
<feature type="compositionally biased region" description="Pro residues" evidence="3">
    <location>
        <begin position="21"/>
        <end position="35"/>
    </location>
</feature>
<dbReference type="SMART" id="SM00364">
    <property type="entry name" value="LRR_BAC"/>
    <property type="match status" value="4"/>
</dbReference>
<dbReference type="GeneID" id="87953184"/>
<feature type="compositionally biased region" description="Acidic residues" evidence="3">
    <location>
        <begin position="839"/>
        <end position="854"/>
    </location>
</feature>
<evidence type="ECO:0008006" key="6">
    <source>
        <dbReference type="Google" id="ProtNLM"/>
    </source>
</evidence>
<dbReference type="InterPro" id="IPR032675">
    <property type="entry name" value="LRR_dom_sf"/>
</dbReference>
<gene>
    <name evidence="4" type="ORF">IL334_001053</name>
</gene>
<keyword evidence="1" id="KW-0433">Leucine-rich repeat</keyword>
<evidence type="ECO:0000256" key="3">
    <source>
        <dbReference type="SAM" id="MobiDB-lite"/>
    </source>
</evidence>
<feature type="compositionally biased region" description="Low complexity" evidence="3">
    <location>
        <begin position="1026"/>
        <end position="1040"/>
    </location>
</feature>
<dbReference type="PANTHER" id="PTHR47566">
    <property type="match status" value="1"/>
</dbReference>
<dbReference type="InterPro" id="IPR001611">
    <property type="entry name" value="Leu-rich_rpt"/>
</dbReference>
<protein>
    <recommendedName>
        <fullName evidence="6">Leucine repeat containing protein</fullName>
    </recommendedName>
</protein>